<dbReference type="AlphaFoldDB" id="A0A6S6SFT5"/>
<organism evidence="1">
    <name type="scientific">uncultured Sulfurovum sp</name>
    <dbReference type="NCBI Taxonomy" id="269237"/>
    <lineage>
        <taxon>Bacteria</taxon>
        <taxon>Pseudomonadati</taxon>
        <taxon>Campylobacterota</taxon>
        <taxon>Epsilonproteobacteria</taxon>
        <taxon>Campylobacterales</taxon>
        <taxon>Sulfurovaceae</taxon>
        <taxon>Sulfurovum</taxon>
        <taxon>environmental samples</taxon>
    </lineage>
</organism>
<dbReference type="EMBL" id="CACVAU010000030">
    <property type="protein sequence ID" value="CAA6808907.1"/>
    <property type="molecule type" value="Genomic_DNA"/>
</dbReference>
<reference evidence="1" key="1">
    <citation type="submission" date="2020-01" db="EMBL/GenBank/DDBJ databases">
        <authorList>
            <person name="Meier V. D."/>
            <person name="Meier V D."/>
        </authorList>
    </citation>
    <scope>NUCLEOTIDE SEQUENCE</scope>
    <source>
        <strain evidence="1">HLG_WM_MAG_05</strain>
    </source>
</reference>
<accession>A0A6S6SFT5</accession>
<protein>
    <submittedName>
        <fullName evidence="1">Uncharacterized protein</fullName>
    </submittedName>
</protein>
<gene>
    <name evidence="1" type="ORF">HELGO_WM13741</name>
</gene>
<proteinExistence type="predicted"/>
<dbReference type="Gene3D" id="3.10.450.620">
    <property type="entry name" value="JHP933, nucleotidyltransferase-like core domain"/>
    <property type="match status" value="1"/>
</dbReference>
<sequence length="77" mass="9046">MSELHPAIGKMLEKYDLSTADKTYEALRILYGLDRFSEDLNFSLIEPNEEFDLGVYEKSICFRTFKNSYSIIRHTKC</sequence>
<evidence type="ECO:0000313" key="1">
    <source>
        <dbReference type="EMBL" id="CAA6808907.1"/>
    </source>
</evidence>
<name>A0A6S6SFT5_9BACT</name>